<comment type="caution">
    <text evidence="2">The sequence shown here is derived from an EMBL/GenBank/DDBJ whole genome shotgun (WGS) entry which is preliminary data.</text>
</comment>
<evidence type="ECO:0008006" key="4">
    <source>
        <dbReference type="Google" id="ProtNLM"/>
    </source>
</evidence>
<dbReference type="Proteomes" id="UP000483362">
    <property type="component" value="Unassembled WGS sequence"/>
</dbReference>
<feature type="transmembrane region" description="Helical" evidence="1">
    <location>
        <begin position="387"/>
        <end position="406"/>
    </location>
</feature>
<feature type="transmembrane region" description="Helical" evidence="1">
    <location>
        <begin position="115"/>
        <end position="132"/>
    </location>
</feature>
<feature type="transmembrane region" description="Helical" evidence="1">
    <location>
        <begin position="66"/>
        <end position="85"/>
    </location>
</feature>
<feature type="transmembrane region" description="Helical" evidence="1">
    <location>
        <begin position="294"/>
        <end position="311"/>
    </location>
</feature>
<feature type="transmembrane region" description="Helical" evidence="1">
    <location>
        <begin position="20"/>
        <end position="40"/>
    </location>
</feature>
<name>A0A6L5XFX5_9BACT</name>
<evidence type="ECO:0000256" key="1">
    <source>
        <dbReference type="SAM" id="Phobius"/>
    </source>
</evidence>
<sequence length="577" mass="63049">MKKPAASTLTSKIDARSGLWMGIATLVVAAYLTVGAVFGLDVCDSGFYMTFYARIFDAPGTVEYNFMYYLSGLVGGTLLHFFPGMGLLGMRLAGIVVVVGSMWLAFLYLRTLFRPSGVILALVVAAFSYILIPVTLCNDLLAIMLWVAAAVLLCQGLMRSNAWLVALSGLVMGVNIFTRVPDVLALGLLVLLPAVHGGRHRGRLMLAGLGGAVAGVGIMAALMWGLGHLGIFLDNMTDLHALATGQKGASTHSAAFLLMSQLGFFKTELWVGVKYGLVAWLYIKVGDWIELRPLRWLLRLTCIVLVVWLTLRINIVRPVWILAVAGCIYVIVMGNPQQRMAAWAGLYTALVFPVGSDGYAYNSGTLVTLLALPVAASLWIDNHGRDLLAVFALVCAFKLVSGDVYFDQGPVWEKTATVHNPRVAGIYTTPARAAVVDSMLRGIEPWVSAGDTLMVYGSMPLVNYMTDTRPYMGCSWPELLSAGLLRSKLDKAAAAGPLPAVLRQRFNTIGQHWGRPAPDLDHYNVRSPFLDDAKLAALNAFLRRHHYRIAYQDSHFVLYLPPSWPRQKNNFNNPNPK</sequence>
<keyword evidence="1" id="KW-1133">Transmembrane helix</keyword>
<dbReference type="RefSeq" id="WP_154327430.1">
    <property type="nucleotide sequence ID" value="NZ_CP045696.1"/>
</dbReference>
<feature type="transmembrane region" description="Helical" evidence="1">
    <location>
        <begin position="204"/>
        <end position="226"/>
    </location>
</feature>
<evidence type="ECO:0000313" key="3">
    <source>
        <dbReference type="Proteomes" id="UP000483362"/>
    </source>
</evidence>
<gene>
    <name evidence="2" type="ORF">FYJ29_11555</name>
</gene>
<feature type="transmembrane region" description="Helical" evidence="1">
    <location>
        <begin position="358"/>
        <end position="380"/>
    </location>
</feature>
<proteinExistence type="predicted"/>
<reference evidence="2 3" key="1">
    <citation type="submission" date="2019-08" db="EMBL/GenBank/DDBJ databases">
        <title>In-depth cultivation of the pig gut microbiome towards novel bacterial diversity and tailored functional studies.</title>
        <authorList>
            <person name="Wylensek D."/>
            <person name="Hitch T.C.A."/>
            <person name="Clavel T."/>
        </authorList>
    </citation>
    <scope>NUCLEOTIDE SEQUENCE [LARGE SCALE GENOMIC DNA]</scope>
    <source>
        <strain evidence="2 3">Oil-RF-744-WCA-WT-10</strain>
    </source>
</reference>
<feature type="transmembrane region" description="Helical" evidence="1">
    <location>
        <begin position="92"/>
        <end position="109"/>
    </location>
</feature>
<keyword evidence="1" id="KW-0812">Transmembrane</keyword>
<dbReference type="AlphaFoldDB" id="A0A6L5XFX5"/>
<accession>A0A6L5XFX5</accession>
<feature type="transmembrane region" description="Helical" evidence="1">
    <location>
        <begin position="318"/>
        <end position="338"/>
    </location>
</feature>
<feature type="transmembrane region" description="Helical" evidence="1">
    <location>
        <begin position="164"/>
        <end position="192"/>
    </location>
</feature>
<protein>
    <recommendedName>
        <fullName evidence="4">Glycosyltransferase RgtA/B/C/D-like domain-containing protein</fullName>
    </recommendedName>
</protein>
<keyword evidence="3" id="KW-1185">Reference proteome</keyword>
<keyword evidence="1" id="KW-0472">Membrane</keyword>
<organism evidence="2 3">
    <name type="scientific">Sodaliphilus pleomorphus</name>
    <dbReference type="NCBI Taxonomy" id="2606626"/>
    <lineage>
        <taxon>Bacteria</taxon>
        <taxon>Pseudomonadati</taxon>
        <taxon>Bacteroidota</taxon>
        <taxon>Bacteroidia</taxon>
        <taxon>Bacteroidales</taxon>
        <taxon>Muribaculaceae</taxon>
        <taxon>Sodaliphilus</taxon>
    </lineage>
</organism>
<dbReference type="EMBL" id="VULT01000020">
    <property type="protein sequence ID" value="MSS18390.1"/>
    <property type="molecule type" value="Genomic_DNA"/>
</dbReference>
<evidence type="ECO:0000313" key="2">
    <source>
        <dbReference type="EMBL" id="MSS18390.1"/>
    </source>
</evidence>